<accession>A0A8C6XZZ1</accession>
<evidence type="ECO:0000313" key="2">
    <source>
        <dbReference type="Ensembl" id="ENSNNAP00000021056.1"/>
    </source>
</evidence>
<feature type="compositionally biased region" description="Low complexity" evidence="1">
    <location>
        <begin position="89"/>
        <end position="102"/>
    </location>
</feature>
<protein>
    <submittedName>
        <fullName evidence="2">Uncharacterized protein</fullName>
    </submittedName>
</protein>
<sequence length="160" mass="16640">MRTLPRSWKRSGGGILKAAARGAFAGEGRGPAHLEILGVHVQLLAVQLAQLGEGLLDVVQVLDGLSEGGQHLLPVGPDLGVATDGAGAGEVPEVGEEPLGPGIHHHHPVGREREREEGEQMGTGVPAGPALSRPPAPPGALTSRGWPRRLRARPPWPKGR</sequence>
<name>A0A8C6XZZ1_NAJNA</name>
<feature type="region of interest" description="Disordered" evidence="1">
    <location>
        <begin position="81"/>
        <end position="160"/>
    </location>
</feature>
<feature type="compositionally biased region" description="Basic and acidic residues" evidence="1">
    <location>
        <begin position="109"/>
        <end position="118"/>
    </location>
</feature>
<dbReference type="Proteomes" id="UP000694559">
    <property type="component" value="Unplaced"/>
</dbReference>
<dbReference type="GeneTree" id="ENSGT00960000189084"/>
<dbReference type="Ensembl" id="ENSNNAT00000022082.1">
    <property type="protein sequence ID" value="ENSNNAP00000021056.1"/>
    <property type="gene ID" value="ENSNNAG00000013957.1"/>
</dbReference>
<reference evidence="2" key="1">
    <citation type="submission" date="2025-08" db="UniProtKB">
        <authorList>
            <consortium name="Ensembl"/>
        </authorList>
    </citation>
    <scope>IDENTIFICATION</scope>
</reference>
<organism evidence="2 3">
    <name type="scientific">Naja naja</name>
    <name type="common">Indian cobra</name>
    <dbReference type="NCBI Taxonomy" id="35670"/>
    <lineage>
        <taxon>Eukaryota</taxon>
        <taxon>Metazoa</taxon>
        <taxon>Chordata</taxon>
        <taxon>Craniata</taxon>
        <taxon>Vertebrata</taxon>
        <taxon>Euteleostomi</taxon>
        <taxon>Lepidosauria</taxon>
        <taxon>Squamata</taxon>
        <taxon>Bifurcata</taxon>
        <taxon>Unidentata</taxon>
        <taxon>Episquamata</taxon>
        <taxon>Toxicofera</taxon>
        <taxon>Serpentes</taxon>
        <taxon>Colubroidea</taxon>
        <taxon>Elapidae</taxon>
        <taxon>Elapinae</taxon>
        <taxon>Naja</taxon>
    </lineage>
</organism>
<dbReference type="OMA" id="GLTWREN"/>
<dbReference type="AlphaFoldDB" id="A0A8C6XZZ1"/>
<reference evidence="2" key="2">
    <citation type="submission" date="2025-09" db="UniProtKB">
        <authorList>
            <consortium name="Ensembl"/>
        </authorList>
    </citation>
    <scope>IDENTIFICATION</scope>
</reference>
<evidence type="ECO:0000313" key="3">
    <source>
        <dbReference type="Proteomes" id="UP000694559"/>
    </source>
</evidence>
<proteinExistence type="predicted"/>
<evidence type="ECO:0000256" key="1">
    <source>
        <dbReference type="SAM" id="MobiDB-lite"/>
    </source>
</evidence>
<keyword evidence="3" id="KW-1185">Reference proteome</keyword>